<dbReference type="EMBL" id="BMGJ01000011">
    <property type="protein sequence ID" value="GGD70457.1"/>
    <property type="molecule type" value="Genomic_DNA"/>
</dbReference>
<dbReference type="InterPro" id="IPR010104">
    <property type="entry name" value="TonB_rcpt_bac"/>
</dbReference>
<reference evidence="9" key="1">
    <citation type="journal article" date="2019" name="Int. J. Syst. Evol. Microbiol.">
        <title>The Global Catalogue of Microorganisms (GCM) 10K type strain sequencing project: providing services to taxonomists for standard genome sequencing and annotation.</title>
        <authorList>
            <consortium name="The Broad Institute Genomics Platform"/>
            <consortium name="The Broad Institute Genome Sequencing Center for Infectious Disease"/>
            <person name="Wu L."/>
            <person name="Ma J."/>
        </authorList>
    </citation>
    <scope>NUCLEOTIDE SEQUENCE [LARGE SCALE GENOMIC DNA]</scope>
    <source>
        <strain evidence="9">CGMCC 1.12923</strain>
    </source>
</reference>
<dbReference type="InterPro" id="IPR037066">
    <property type="entry name" value="Plug_dom_sf"/>
</dbReference>
<dbReference type="Pfam" id="PF00593">
    <property type="entry name" value="TonB_dep_Rec_b-barrel"/>
    <property type="match status" value="1"/>
</dbReference>
<evidence type="ECO:0000313" key="8">
    <source>
        <dbReference type="EMBL" id="GGD70457.1"/>
    </source>
</evidence>
<dbReference type="Pfam" id="PF07715">
    <property type="entry name" value="Plug"/>
    <property type="match status" value="1"/>
</dbReference>
<evidence type="ECO:0000259" key="7">
    <source>
        <dbReference type="Pfam" id="PF07715"/>
    </source>
</evidence>
<dbReference type="PANTHER" id="PTHR40980">
    <property type="entry name" value="PLUG DOMAIN-CONTAINING PROTEIN"/>
    <property type="match status" value="1"/>
</dbReference>
<sequence>MKQNRFKRTQLASCLSVILGTGMSAAYAQDSNNDTTADNGPVEVIEVSGIRSSLIRAMDVKREGTGVVDAISAEDIGKFPDTNLAESLQRITGVSIDRQNGEGARVTVRGFGPDYNLVTLNGRQMPTSSIEATTASSSRSFDFGNLASEGVSAVEVYKTGRADISTGGIGSTINILTTRPLNAPGMQATFGVKGVHDTSSEDGSALTPELSGLYSNTFADDTFGVSVSGSYQKRESGNQQANTGGWHSFSGVADQDWGAGTAEWGGIPDGPDSGHINRPSEDSIYSVPQSLGYAFNEVERTRTNGQLVLQYRPVDDVTATLDYTYSKNEVATQFRDLSGWFNFGPSTGEWTDGPIASPLVYAEQTPGLSDLAMGAGKFASANENKSLGFNLEWQATDNLELELDAHSSSAESGPDSPWGSNNAFGVAAFVRAESIGHFDQDFPVLEIVYPEGYSALDPQDIRIAGSSFRNSYMRSEIDQYQIKGRYTFDEGVLSSIDFGVGSTDVDNRSAFSNVQRDTWGGVGEAGDFDSSFWPISSVADRFDLPGSGSPNLQNEFAVFDFESVRARAAELYPVAGAGDCGNGFCPSSDYTTDRRTQEENTYAYFQANMMFDIGDMPANLSAGIRYEKTDVASQALVPTYTNIGWVAANEFTLIGNGEQEFTDLKGDYDYYLPNLNFDVELSMDIKARFSYSKTIGRPSYGDIQGGLTVNQLLRIDGGTGSRGNPELLPLESNNYDLSLEWYYDEGSYASIGYYRKDVKNFIGTSIVEEPVYNLPHPAQGSRYAEAVEATGSMDANLIRDYIIENYPDSVDGDMILGIEGDDAPANFDITIPVNDKEAELDGWEVAVQHLFGDSGYGIIANATIVDGDISYDDFSLEQQFALIGLSDSANLIGFYDKDGFQIRLAYNWRDKFLSATGQATGAHPAYVEEYGQWDMNASYEVNENLTVFVEAINITDEYGRSHGRAEEQVLNVTQTGPRYNIGARYKF</sequence>
<evidence type="ECO:0000256" key="2">
    <source>
        <dbReference type="ARBA" id="ARBA00023136"/>
    </source>
</evidence>
<keyword evidence="8" id="KW-0675">Receptor</keyword>
<evidence type="ECO:0000256" key="3">
    <source>
        <dbReference type="ARBA" id="ARBA00023237"/>
    </source>
</evidence>
<comment type="subcellular location">
    <subcellularLocation>
        <location evidence="1 4">Cell outer membrane</location>
    </subcellularLocation>
</comment>
<protein>
    <submittedName>
        <fullName evidence="8">TonB-dependent receptor</fullName>
    </submittedName>
</protein>
<dbReference type="InterPro" id="IPR000531">
    <property type="entry name" value="Beta-barrel_TonB"/>
</dbReference>
<feature type="signal peptide" evidence="5">
    <location>
        <begin position="1"/>
        <end position="28"/>
    </location>
</feature>
<dbReference type="Gene3D" id="2.40.170.20">
    <property type="entry name" value="TonB-dependent receptor, beta-barrel domain"/>
    <property type="match status" value="1"/>
</dbReference>
<comment type="similarity">
    <text evidence="4">Belongs to the TonB-dependent receptor family.</text>
</comment>
<accession>A0ABQ1RLK8</accession>
<organism evidence="8 9">
    <name type="scientific">Lacimicrobium alkaliphilum</name>
    <dbReference type="NCBI Taxonomy" id="1526571"/>
    <lineage>
        <taxon>Bacteria</taxon>
        <taxon>Pseudomonadati</taxon>
        <taxon>Pseudomonadota</taxon>
        <taxon>Gammaproteobacteria</taxon>
        <taxon>Alteromonadales</taxon>
        <taxon>Alteromonadaceae</taxon>
        <taxon>Lacimicrobium</taxon>
    </lineage>
</organism>
<dbReference type="NCBIfam" id="TIGR01782">
    <property type="entry name" value="TonB-Xanth-Caul"/>
    <property type="match status" value="1"/>
</dbReference>
<feature type="chain" id="PRO_5047050420" evidence="5">
    <location>
        <begin position="29"/>
        <end position="987"/>
    </location>
</feature>
<dbReference type="SUPFAM" id="SSF56935">
    <property type="entry name" value="Porins"/>
    <property type="match status" value="1"/>
</dbReference>
<evidence type="ECO:0000259" key="6">
    <source>
        <dbReference type="Pfam" id="PF00593"/>
    </source>
</evidence>
<dbReference type="InterPro" id="IPR036942">
    <property type="entry name" value="Beta-barrel_TonB_sf"/>
</dbReference>
<evidence type="ECO:0000256" key="4">
    <source>
        <dbReference type="RuleBase" id="RU003357"/>
    </source>
</evidence>
<keyword evidence="9" id="KW-1185">Reference proteome</keyword>
<evidence type="ECO:0000256" key="1">
    <source>
        <dbReference type="ARBA" id="ARBA00004442"/>
    </source>
</evidence>
<keyword evidence="2 4" id="KW-0472">Membrane</keyword>
<dbReference type="CDD" id="cd01347">
    <property type="entry name" value="ligand_gated_channel"/>
    <property type="match status" value="1"/>
</dbReference>
<dbReference type="PANTHER" id="PTHR40980:SF3">
    <property type="entry name" value="TONB-DEPENDENT RECEPTOR-LIKE BETA-BARREL DOMAIN-CONTAINING PROTEIN"/>
    <property type="match status" value="1"/>
</dbReference>
<dbReference type="RefSeq" id="WP_099035354.1">
    <property type="nucleotide sequence ID" value="NZ_BMGJ01000011.1"/>
</dbReference>
<dbReference type="InterPro" id="IPR012910">
    <property type="entry name" value="Plug_dom"/>
</dbReference>
<keyword evidence="3" id="KW-0998">Cell outer membrane</keyword>
<evidence type="ECO:0000313" key="9">
    <source>
        <dbReference type="Proteomes" id="UP000614272"/>
    </source>
</evidence>
<proteinExistence type="inferred from homology"/>
<evidence type="ECO:0000256" key="5">
    <source>
        <dbReference type="SAM" id="SignalP"/>
    </source>
</evidence>
<keyword evidence="4" id="KW-0798">TonB box</keyword>
<comment type="caution">
    <text evidence="8">The sequence shown here is derived from an EMBL/GenBank/DDBJ whole genome shotgun (WGS) entry which is preliminary data.</text>
</comment>
<name>A0ABQ1RLK8_9ALTE</name>
<feature type="domain" description="TonB-dependent receptor-like beta-barrel" evidence="6">
    <location>
        <begin position="459"/>
        <end position="954"/>
    </location>
</feature>
<dbReference type="Gene3D" id="2.170.130.10">
    <property type="entry name" value="TonB-dependent receptor, plug domain"/>
    <property type="match status" value="1"/>
</dbReference>
<dbReference type="Proteomes" id="UP000614272">
    <property type="component" value="Unassembled WGS sequence"/>
</dbReference>
<keyword evidence="5" id="KW-0732">Signal</keyword>
<gene>
    <name evidence="8" type="primary">iroN</name>
    <name evidence="8" type="ORF">GCM10011357_26950</name>
</gene>
<feature type="domain" description="TonB-dependent receptor plug" evidence="7">
    <location>
        <begin position="61"/>
        <end position="167"/>
    </location>
</feature>